<reference evidence="3" key="1">
    <citation type="submission" date="2018-12" db="EMBL/GenBank/DDBJ databases">
        <title>Tengunoibacter tsumagoiensis gen. nov., sp. nov., Dictyobacter kobayashii sp. nov., D. alpinus sp. nov., and D. joshuensis sp. nov. and description of Dictyobacteraceae fam. nov. within the order Ktedonobacterales isolated from Tengu-no-mugimeshi.</title>
        <authorList>
            <person name="Wang C.M."/>
            <person name="Zheng Y."/>
            <person name="Sakai Y."/>
            <person name="Toyoda A."/>
            <person name="Minakuchi Y."/>
            <person name="Abe K."/>
            <person name="Yokota A."/>
            <person name="Yabe S."/>
        </authorList>
    </citation>
    <scope>NUCLEOTIDE SEQUENCE [LARGE SCALE GENOMIC DNA]</scope>
    <source>
        <strain evidence="3">Uno16</strain>
    </source>
</reference>
<dbReference type="GO" id="GO:0016787">
    <property type="term" value="F:hydrolase activity"/>
    <property type="evidence" value="ECO:0007669"/>
    <property type="project" value="InterPro"/>
</dbReference>
<evidence type="ECO:0000259" key="1">
    <source>
        <dbReference type="Pfam" id="PF00149"/>
    </source>
</evidence>
<dbReference type="OrthoDB" id="1662393at2"/>
<keyword evidence="3" id="KW-1185">Reference proteome</keyword>
<dbReference type="PANTHER" id="PTHR43143:SF1">
    <property type="entry name" value="SERINE_THREONINE-PROTEIN PHOSPHATASE CPPED1"/>
    <property type="match status" value="1"/>
</dbReference>
<dbReference type="EMBL" id="BIFT01000001">
    <property type="protein sequence ID" value="GCE26307.1"/>
    <property type="molecule type" value="Genomic_DNA"/>
</dbReference>
<feature type="domain" description="Calcineurin-like phosphoesterase" evidence="1">
    <location>
        <begin position="7"/>
        <end position="221"/>
    </location>
</feature>
<dbReference type="PANTHER" id="PTHR43143">
    <property type="entry name" value="METALLOPHOSPHOESTERASE, CALCINEURIN SUPERFAMILY"/>
    <property type="match status" value="1"/>
</dbReference>
<protein>
    <recommendedName>
        <fullName evidence="1">Calcineurin-like phosphoesterase domain-containing protein</fullName>
    </recommendedName>
</protein>
<dbReference type="Pfam" id="PF00149">
    <property type="entry name" value="Metallophos"/>
    <property type="match status" value="1"/>
</dbReference>
<comment type="caution">
    <text evidence="2">The sequence shown here is derived from an EMBL/GenBank/DDBJ whole genome shotgun (WGS) entry which is preliminary data.</text>
</comment>
<evidence type="ECO:0000313" key="2">
    <source>
        <dbReference type="EMBL" id="GCE26307.1"/>
    </source>
</evidence>
<dbReference type="InterPro" id="IPR029052">
    <property type="entry name" value="Metallo-depent_PP-like"/>
</dbReference>
<name>A0A402B4R2_9CHLR</name>
<evidence type="ECO:0000313" key="3">
    <source>
        <dbReference type="Proteomes" id="UP000287171"/>
    </source>
</evidence>
<proteinExistence type="predicted"/>
<dbReference type="InterPro" id="IPR051918">
    <property type="entry name" value="STPP_CPPED1"/>
</dbReference>
<sequence>MSQPIFSFWGLGDFHYRAIKAWNDCHTQRLSALFDDLHELWQADGQPAFCVSPGDLIDTCAPENYELARTSLKAQLGDIPFYPGVGNHEYHGPDGEDPTGMAATFTAMWDKPLRYSWEVEGAVCVMLDYPDPTTLADPQRVYLSQETLTFLDTTLQQYQDRPAIVFLHCPLHNTVLGREGEGKRDYHSLEHFFAPENSAEVRAIIARHQNACLFISGHTHSGWEAPHLVTIEHLGEHPITYVNLMSPWYTGYQKGPVLSDDHQSVRYRADDPDIIPSFSFQIHGDRASIRIRNHATKSWLKEWNVPFHTK</sequence>
<dbReference type="InterPro" id="IPR004843">
    <property type="entry name" value="Calcineurin-like_PHP"/>
</dbReference>
<dbReference type="Proteomes" id="UP000287171">
    <property type="component" value="Unassembled WGS sequence"/>
</dbReference>
<dbReference type="AlphaFoldDB" id="A0A402B4R2"/>
<organism evidence="2 3">
    <name type="scientific">Dictyobacter alpinus</name>
    <dbReference type="NCBI Taxonomy" id="2014873"/>
    <lineage>
        <taxon>Bacteria</taxon>
        <taxon>Bacillati</taxon>
        <taxon>Chloroflexota</taxon>
        <taxon>Ktedonobacteria</taxon>
        <taxon>Ktedonobacterales</taxon>
        <taxon>Dictyobacteraceae</taxon>
        <taxon>Dictyobacter</taxon>
    </lineage>
</organism>
<dbReference type="RefSeq" id="WP_126626782.1">
    <property type="nucleotide sequence ID" value="NZ_BIFT01000001.1"/>
</dbReference>
<dbReference type="Gene3D" id="3.60.21.10">
    <property type="match status" value="1"/>
</dbReference>
<dbReference type="SUPFAM" id="SSF56300">
    <property type="entry name" value="Metallo-dependent phosphatases"/>
    <property type="match status" value="1"/>
</dbReference>
<accession>A0A402B4R2</accession>
<gene>
    <name evidence="2" type="ORF">KDA_17910</name>
</gene>